<evidence type="ECO:0000313" key="2">
    <source>
        <dbReference type="EMBL" id="MBW3093556.1"/>
    </source>
</evidence>
<accession>A0ABS6WHM6</accession>
<proteinExistence type="predicted"/>
<gene>
    <name evidence="2" type="ORF">KIH79_11620</name>
</gene>
<evidence type="ECO:0000259" key="1">
    <source>
        <dbReference type="Pfam" id="PF09860"/>
    </source>
</evidence>
<dbReference type="Pfam" id="PF09860">
    <property type="entry name" value="DUF2087"/>
    <property type="match status" value="1"/>
</dbReference>
<dbReference type="Proteomes" id="UP000700815">
    <property type="component" value="Unassembled WGS sequence"/>
</dbReference>
<protein>
    <submittedName>
        <fullName evidence="2">DUF2087 domain-containing protein</fullName>
    </submittedName>
</protein>
<dbReference type="InterPro" id="IPR018656">
    <property type="entry name" value="DUF2087"/>
</dbReference>
<sequence>MTACPETQDTLRECRMLLSVLRTPKLRDDLAKVLAGDPSGVAGPLKQLSWLSDDAEFSVAGLSKAQNRLNELMSDQGILLMNRIHSFPQSDAEREAMLRAISERVFENLGARTWLTEAELTARLSMLVDDAAEIRRYLIDRGLILRAEDGSRYWRGDLTAETASTVTTA</sequence>
<organism evidence="2 3">
    <name type="scientific">Bifidobacterium miconis</name>
    <dbReference type="NCBI Taxonomy" id="2834435"/>
    <lineage>
        <taxon>Bacteria</taxon>
        <taxon>Bacillati</taxon>
        <taxon>Actinomycetota</taxon>
        <taxon>Actinomycetes</taxon>
        <taxon>Bifidobacteriales</taxon>
        <taxon>Bifidobacteriaceae</taxon>
        <taxon>Bifidobacterium</taxon>
    </lineage>
</organism>
<keyword evidence="3" id="KW-1185">Reference proteome</keyword>
<name>A0ABS6WHM6_9BIFI</name>
<feature type="domain" description="DUF2087" evidence="1">
    <location>
        <begin position="83"/>
        <end position="155"/>
    </location>
</feature>
<evidence type="ECO:0000313" key="3">
    <source>
        <dbReference type="Proteomes" id="UP000700815"/>
    </source>
</evidence>
<comment type="caution">
    <text evidence="2">The sequence shown here is derived from an EMBL/GenBank/DDBJ whole genome shotgun (WGS) entry which is preliminary data.</text>
</comment>
<dbReference type="RefSeq" id="WP_219059525.1">
    <property type="nucleotide sequence ID" value="NZ_JAHBBH010000050.1"/>
</dbReference>
<reference evidence="2 3" key="1">
    <citation type="submission" date="2021-05" db="EMBL/GenBank/DDBJ databases">
        <title>Phylogenetic classification of ten novel species belonging to the genus Bifidobacterium comprising B. colchicus sp. nov., B. abeli sp. nov., B. bicoloris sp. nov., B. guerezis sp. nov., B. rosaliae sp. nov., B. santillanensis sp. nov., B. argentati sp. nov., B. amazzoni sp. nov., B. pluviali sp. nov., and B. pinnaculum sp. nov.</title>
        <authorList>
            <person name="Lugli G.A."/>
            <person name="Ruiz Garcia L."/>
            <person name="Margolles A."/>
            <person name="Ventura M."/>
        </authorList>
    </citation>
    <scope>NUCLEOTIDE SEQUENCE [LARGE SCALE GENOMIC DNA]</scope>
    <source>
        <strain evidence="2 3">82T10</strain>
    </source>
</reference>
<dbReference type="EMBL" id="JAHBBH010000050">
    <property type="protein sequence ID" value="MBW3093556.1"/>
    <property type="molecule type" value="Genomic_DNA"/>
</dbReference>